<sequence length="48" mass="5648">MNINLGEWVVKALELFERSKTLRRMYYSTVLVGILYGVASVLSVVRWW</sequence>
<keyword evidence="1" id="KW-1133">Transmembrane helix</keyword>
<dbReference type="RefSeq" id="WP_289815523.1">
    <property type="nucleotide sequence ID" value="NZ_JAUEHS010000008.1"/>
</dbReference>
<protein>
    <submittedName>
        <fullName evidence="2">Uncharacterized protein</fullName>
    </submittedName>
</protein>
<accession>A0A0U1HX50</accession>
<evidence type="ECO:0000313" key="2">
    <source>
        <dbReference type="EMBL" id="CQI96161.1"/>
    </source>
</evidence>
<evidence type="ECO:0000256" key="1">
    <source>
        <dbReference type="SAM" id="Phobius"/>
    </source>
</evidence>
<feature type="transmembrane region" description="Helical" evidence="1">
    <location>
        <begin position="25"/>
        <end position="45"/>
    </location>
</feature>
<keyword evidence="1" id="KW-0472">Membrane</keyword>
<dbReference type="AlphaFoldDB" id="A0A0U1HX50"/>
<dbReference type="EMBL" id="CTKE01000022">
    <property type="protein sequence ID" value="CQI96161.1"/>
    <property type="molecule type" value="Genomic_DNA"/>
</dbReference>
<reference evidence="2 3" key="1">
    <citation type="submission" date="2015-03" db="EMBL/GenBank/DDBJ databases">
        <authorList>
            <person name="Murphy D."/>
        </authorList>
    </citation>
    <scope>NUCLEOTIDE SEQUENCE [LARGE SCALE GENOMIC DNA]</scope>
    <source>
        <strain evidence="2 3">68/02</strain>
    </source>
</reference>
<gene>
    <name evidence="2" type="ORF">ERS008555_03557</name>
</gene>
<name>A0A0U1HX50_YERRO</name>
<keyword evidence="1" id="KW-0812">Transmembrane</keyword>
<evidence type="ECO:0000313" key="3">
    <source>
        <dbReference type="Proteomes" id="UP000042054"/>
    </source>
</evidence>
<dbReference type="Proteomes" id="UP000042054">
    <property type="component" value="Unassembled WGS sequence"/>
</dbReference>
<proteinExistence type="predicted"/>
<organism evidence="2 3">
    <name type="scientific">Yersinia rohdei</name>
    <dbReference type="NCBI Taxonomy" id="29485"/>
    <lineage>
        <taxon>Bacteria</taxon>
        <taxon>Pseudomonadati</taxon>
        <taxon>Pseudomonadota</taxon>
        <taxon>Gammaproteobacteria</taxon>
        <taxon>Enterobacterales</taxon>
        <taxon>Yersiniaceae</taxon>
        <taxon>Yersinia</taxon>
    </lineage>
</organism>